<evidence type="ECO:0000256" key="1">
    <source>
        <dbReference type="ARBA" id="ARBA00038310"/>
    </source>
</evidence>
<comment type="similarity">
    <text evidence="1">Belongs to the metallo-dependent hydrolases superfamily.</text>
</comment>
<evidence type="ECO:0000259" key="2">
    <source>
        <dbReference type="Pfam" id="PF04909"/>
    </source>
</evidence>
<name>A0A926GE56_9RHOB</name>
<keyword evidence="4" id="KW-1185">Reference proteome</keyword>
<evidence type="ECO:0000313" key="4">
    <source>
        <dbReference type="Proteomes" id="UP000608594"/>
    </source>
</evidence>
<proteinExistence type="inferred from homology"/>
<dbReference type="InterPro" id="IPR032466">
    <property type="entry name" value="Metal_Hydrolase"/>
</dbReference>
<dbReference type="RefSeq" id="WP_187793390.1">
    <property type="nucleotide sequence ID" value="NZ_JACOQL010000003.1"/>
</dbReference>
<dbReference type="GO" id="GO:0016787">
    <property type="term" value="F:hydrolase activity"/>
    <property type="evidence" value="ECO:0007669"/>
    <property type="project" value="InterPro"/>
</dbReference>
<dbReference type="AlphaFoldDB" id="A0A926GE56"/>
<accession>A0A926GE56</accession>
<dbReference type="Proteomes" id="UP000608594">
    <property type="component" value="Unassembled WGS sequence"/>
</dbReference>
<dbReference type="InterPro" id="IPR006680">
    <property type="entry name" value="Amidohydro-rel"/>
</dbReference>
<comment type="caution">
    <text evidence="3">The sequence shown here is derived from an EMBL/GenBank/DDBJ whole genome shotgun (WGS) entry which is preliminary data.</text>
</comment>
<dbReference type="SUPFAM" id="SSF51556">
    <property type="entry name" value="Metallo-dependent hydrolases"/>
    <property type="match status" value="1"/>
</dbReference>
<dbReference type="Pfam" id="PF04909">
    <property type="entry name" value="Amidohydro_2"/>
    <property type="match status" value="1"/>
</dbReference>
<feature type="domain" description="Amidohydrolase-related" evidence="2">
    <location>
        <begin position="4"/>
        <end position="272"/>
    </location>
</feature>
<evidence type="ECO:0000313" key="3">
    <source>
        <dbReference type="EMBL" id="MBC9246871.1"/>
    </source>
</evidence>
<dbReference type="PANTHER" id="PTHR43569:SF2">
    <property type="entry name" value="AMIDOHYDROLASE-RELATED DOMAIN-CONTAINING PROTEIN"/>
    <property type="match status" value="1"/>
</dbReference>
<sequence length="275" mass="30985">MQMIDAHCHFWQLGRGDYAWLDRGGYPLQPIRRDFVLSDYPSEARKIVVQAAPTVAETDYLLSLAAVDSQIVGIVGWIDLSAANAVEQIHARAELPVFKGVRPVLQDIPQTDWLECHARADALNALIRSGLRFDALVTARHLPMLARFAKRHEDLPLIIDHAAKPQPGARQDWHQGMQELAAIPHVHCKFSGLLTELSPDELRDPLPALRAIIDRLLEWFGADRLIWGSDWPVLTLAASYEQWLDLTTQLLEELTEDERDAILRGNAAQFYGVKP</sequence>
<organism evidence="3 4">
    <name type="scientific">Paracoccus amoyensis</name>
    <dbReference type="NCBI Taxonomy" id="2760093"/>
    <lineage>
        <taxon>Bacteria</taxon>
        <taxon>Pseudomonadati</taxon>
        <taxon>Pseudomonadota</taxon>
        <taxon>Alphaproteobacteria</taxon>
        <taxon>Rhodobacterales</taxon>
        <taxon>Paracoccaceae</taxon>
        <taxon>Paracoccus</taxon>
    </lineage>
</organism>
<dbReference type="PANTHER" id="PTHR43569">
    <property type="entry name" value="AMIDOHYDROLASE"/>
    <property type="match status" value="1"/>
</dbReference>
<dbReference type="Gene3D" id="3.20.20.140">
    <property type="entry name" value="Metal-dependent hydrolases"/>
    <property type="match status" value="1"/>
</dbReference>
<dbReference type="EMBL" id="JACOQL010000003">
    <property type="protein sequence ID" value="MBC9246871.1"/>
    <property type="molecule type" value="Genomic_DNA"/>
</dbReference>
<reference evidence="3" key="1">
    <citation type="submission" date="2020-08" db="EMBL/GenBank/DDBJ databases">
        <title>Paracoccus amoyensis sp. nov., isolated from the surface seawater at coast of Xiamen, Fujian.</title>
        <authorList>
            <person name="Lyu L."/>
        </authorList>
    </citation>
    <scope>NUCLEOTIDE SEQUENCE</scope>
    <source>
        <strain evidence="3">11-3</strain>
    </source>
</reference>
<gene>
    <name evidence="3" type="ORF">H4P12_09110</name>
</gene>
<protein>
    <submittedName>
        <fullName evidence="3">Amidohydrolase family protein</fullName>
    </submittedName>
</protein>
<dbReference type="InterPro" id="IPR052350">
    <property type="entry name" value="Metallo-dep_Lactonases"/>
</dbReference>